<accession>A0A452V8M4</accession>
<evidence type="ECO:0000313" key="14">
    <source>
        <dbReference type="Ensembl" id="ENSUMAP00000029911"/>
    </source>
</evidence>
<evidence type="ECO:0000259" key="12">
    <source>
        <dbReference type="Pfam" id="PF24667"/>
    </source>
</evidence>
<dbReference type="InterPro" id="IPR038765">
    <property type="entry name" value="Papain-like_cys_pep_sf"/>
</dbReference>
<feature type="region of interest" description="Disordered" evidence="11">
    <location>
        <begin position="1"/>
        <end position="39"/>
    </location>
</feature>
<evidence type="ECO:0000256" key="6">
    <source>
        <dbReference type="ARBA" id="ARBA00023054"/>
    </source>
</evidence>
<dbReference type="InterPro" id="IPR056292">
    <property type="entry name" value="DRC7_C"/>
</dbReference>
<keyword evidence="4" id="KW-0963">Cytoplasm</keyword>
<comment type="similarity">
    <text evidence="3">Belongs to the DRC7 family.</text>
</comment>
<evidence type="ECO:0000256" key="8">
    <source>
        <dbReference type="ARBA" id="ARBA00023212"/>
    </source>
</evidence>
<evidence type="ECO:0000256" key="5">
    <source>
        <dbReference type="ARBA" id="ARBA00022846"/>
    </source>
</evidence>
<feature type="region of interest" description="Disordered" evidence="11">
    <location>
        <begin position="233"/>
        <end position="273"/>
    </location>
</feature>
<evidence type="ECO:0000256" key="10">
    <source>
        <dbReference type="ARBA" id="ARBA00046717"/>
    </source>
</evidence>
<feature type="compositionally biased region" description="Basic and acidic residues" evidence="11">
    <location>
        <begin position="17"/>
        <end position="39"/>
    </location>
</feature>
<sequence length="829" mass="97512">MEVLKEKVEEEEEAEREEAAERGKKMMRPVEMRREEPPMTQEMLRDLEKKLSEIEIVIPEQPSIITKDTIDISKLPLSYQSNTLKEEHLLEVADNFARQYSHLCPDRVPLFLHPLNECGVPKFVSTTIRPTLMPYPELYNWDSCAQFVSDFLSMVPLPDPLQPPSHLYSSTTVLKHQKGNCFDFSTLLCSMLIGAGYDAYCVNGYGSQDLCHMDLTRDVCPLTMKHKEVVQEEEKVPPKKYTIKPPRDLNSRFEQEQEMKKQEELQGEEERRRKEEEQRLLEVEKAKTDPLHGLRVHSWVLVLSGKREVPESFYIDPFTARSYSTQDDHFLGIESLWNHKNYWVNMQDCWNGCKDLVFDLGDPVRWEYLLLGTDKAPLSVAEEEDDTMNDDDNDDVENLGKEDEDKSFDMPSSWVEQIEISPEAFETRCPNGKKVIQYKRAKLEKWAPYLNSNGLVCRLTTYEDLECTMTLEIKEWFQNREDTLQLRHINKSTGLNIDYFKPGHPQALRVHAYKSMQPEMDRVMEFYETARVDGLIKREETPKTMTEYYRGRSDFLSYRHVDFGDRVKKLALNSAESNPRPMVSPASPSVLYFRPQGVCHCCLSLSLCLLPSQVEPVEHTKKLLYQYEAMMKLKNEEKLSRHQAWESELEVLEILKLREEEEGAHTLTISIYDTKRNEKSKEYREAMEHVMHEEHLRQVEAQLDYLAPFLAPFPPGEKLTHWQAVQVRDECLSDFKQRLIDKANLIQARFEKETQELQKQQQWYQENQVTLTAEDKAWYLSYYSQAVFRMRILEQRLNRHRELAPLKYLALEEKLHKDPRLVEFLEVFI</sequence>
<keyword evidence="7" id="KW-0969">Cilium</keyword>
<gene>
    <name evidence="14" type="primary">DRC7</name>
</gene>
<dbReference type="PANTHER" id="PTHR35249:SF2">
    <property type="entry name" value="DYNEIN REGULATORY COMPLEX SUBUNIT 7"/>
    <property type="match status" value="1"/>
</dbReference>
<evidence type="ECO:0000256" key="9">
    <source>
        <dbReference type="ARBA" id="ARBA00023273"/>
    </source>
</evidence>
<keyword evidence="5" id="KW-0282">Flagellum</keyword>
<dbReference type="GO" id="GO:0031514">
    <property type="term" value="C:motile cilium"/>
    <property type="evidence" value="ECO:0007669"/>
    <property type="project" value="UniProtKB-SubCell"/>
</dbReference>
<feature type="compositionally biased region" description="Basic and acidic residues" evidence="11">
    <location>
        <begin position="245"/>
        <end position="273"/>
    </location>
</feature>
<evidence type="ECO:0000259" key="13">
    <source>
        <dbReference type="Pfam" id="PF24671"/>
    </source>
</evidence>
<evidence type="ECO:0000256" key="1">
    <source>
        <dbReference type="ARBA" id="ARBA00004230"/>
    </source>
</evidence>
<organism evidence="14">
    <name type="scientific">Ursus maritimus</name>
    <name type="common">Polar bear</name>
    <name type="synonym">Thalarctos maritimus</name>
    <dbReference type="NCBI Taxonomy" id="29073"/>
    <lineage>
        <taxon>Eukaryota</taxon>
        <taxon>Metazoa</taxon>
        <taxon>Chordata</taxon>
        <taxon>Craniata</taxon>
        <taxon>Vertebrata</taxon>
        <taxon>Euteleostomi</taxon>
        <taxon>Mammalia</taxon>
        <taxon>Eutheria</taxon>
        <taxon>Laurasiatheria</taxon>
        <taxon>Carnivora</taxon>
        <taxon>Caniformia</taxon>
        <taxon>Ursidae</taxon>
        <taxon>Ursus</taxon>
    </lineage>
</organism>
<evidence type="ECO:0000256" key="2">
    <source>
        <dbReference type="ARBA" id="ARBA00004430"/>
    </source>
</evidence>
<dbReference type="PANTHER" id="PTHR35249">
    <property type="entry name" value="DYNEIN REGULATORY COMPLEX SUBUNIT 7"/>
    <property type="match status" value="1"/>
</dbReference>
<feature type="domain" description="Dynein regulatory complex subunit 7 C-terminal" evidence="13">
    <location>
        <begin position="717"/>
        <end position="824"/>
    </location>
</feature>
<keyword evidence="9" id="KW-0966">Cell projection</keyword>
<dbReference type="AlphaFoldDB" id="A0A452V8M4"/>
<dbReference type="InterPro" id="IPR056291">
    <property type="entry name" value="MORN_DRC7"/>
</dbReference>
<feature type="domain" description="Dynein regulatory complex subunit 7 MORN" evidence="12">
    <location>
        <begin position="430"/>
        <end position="583"/>
    </location>
</feature>
<protein>
    <submittedName>
        <fullName evidence="14">Dynein regulatory complex subunit 7</fullName>
    </submittedName>
</protein>
<dbReference type="GO" id="GO:0005930">
    <property type="term" value="C:axoneme"/>
    <property type="evidence" value="ECO:0007669"/>
    <property type="project" value="UniProtKB-SubCell"/>
</dbReference>
<evidence type="ECO:0000256" key="7">
    <source>
        <dbReference type="ARBA" id="ARBA00023069"/>
    </source>
</evidence>
<evidence type="ECO:0000256" key="4">
    <source>
        <dbReference type="ARBA" id="ARBA00022490"/>
    </source>
</evidence>
<feature type="compositionally biased region" description="Basic and acidic residues" evidence="11">
    <location>
        <begin position="398"/>
        <end position="408"/>
    </location>
</feature>
<comment type="subcellular location">
    <subcellularLocation>
        <location evidence="1">Cell projection</location>
        <location evidence="1">Cilium</location>
        <location evidence="1">Flagellum</location>
    </subcellularLocation>
    <subcellularLocation>
        <location evidence="2">Cytoplasm</location>
        <location evidence="2">Cytoskeleton</location>
        <location evidence="2">Cilium axoneme</location>
    </subcellularLocation>
</comment>
<comment type="subunit">
    <text evidence="10">Component of the nexin-dynein regulatory complex (N-DRC). Interacts with TCTE1/DRC5. Interacts with DRC3 and GAS8/DRC4.</text>
</comment>
<reference evidence="14" key="1">
    <citation type="submission" date="2019-03" db="UniProtKB">
        <authorList>
            <consortium name="Ensembl"/>
        </authorList>
    </citation>
    <scope>IDENTIFICATION</scope>
</reference>
<dbReference type="GO" id="GO:0030317">
    <property type="term" value="P:flagellated sperm motility"/>
    <property type="evidence" value="ECO:0007669"/>
    <property type="project" value="TreeGrafter"/>
</dbReference>
<dbReference type="InterPro" id="IPR033551">
    <property type="entry name" value="DRC7/lobo"/>
</dbReference>
<evidence type="ECO:0000256" key="11">
    <source>
        <dbReference type="SAM" id="MobiDB-lite"/>
    </source>
</evidence>
<proteinExistence type="inferred from homology"/>
<dbReference type="SUPFAM" id="SSF54001">
    <property type="entry name" value="Cysteine proteinases"/>
    <property type="match status" value="1"/>
</dbReference>
<dbReference type="Ensembl" id="ENSUMAT00000035338.1">
    <property type="protein sequence ID" value="ENSUMAP00000029911.1"/>
    <property type="gene ID" value="ENSUMAG00000021592.1"/>
</dbReference>
<evidence type="ECO:0000256" key="3">
    <source>
        <dbReference type="ARBA" id="ARBA00010738"/>
    </source>
</evidence>
<dbReference type="Pfam" id="PF24667">
    <property type="entry name" value="MORN_DRC7"/>
    <property type="match status" value="2"/>
</dbReference>
<keyword evidence="6" id="KW-0175">Coiled coil</keyword>
<feature type="compositionally biased region" description="Acidic residues" evidence="11">
    <location>
        <begin position="381"/>
        <end position="397"/>
    </location>
</feature>
<dbReference type="Pfam" id="PF24671">
    <property type="entry name" value="DRC7_C"/>
    <property type="match status" value="1"/>
</dbReference>
<feature type="domain" description="Dynein regulatory complex subunit 7 MORN" evidence="12">
    <location>
        <begin position="613"/>
        <end position="670"/>
    </location>
</feature>
<keyword evidence="8" id="KW-0206">Cytoskeleton</keyword>
<dbReference type="GeneTree" id="ENSGT00390000004913"/>
<feature type="region of interest" description="Disordered" evidence="11">
    <location>
        <begin position="380"/>
        <end position="408"/>
    </location>
</feature>
<dbReference type="Gene3D" id="3.10.620.30">
    <property type="match status" value="1"/>
</dbReference>
<name>A0A452V8M4_URSMA</name>